<feature type="repeat" description="ANK" evidence="6">
    <location>
        <begin position="711"/>
        <end position="743"/>
    </location>
</feature>
<feature type="domain" description="Protein kinase" evidence="9">
    <location>
        <begin position="415"/>
        <end position="791"/>
    </location>
</feature>
<dbReference type="Pfam" id="PF00069">
    <property type="entry name" value="Pkinase"/>
    <property type="match status" value="1"/>
</dbReference>
<evidence type="ECO:0000259" key="9">
    <source>
        <dbReference type="PROSITE" id="PS50011"/>
    </source>
</evidence>
<dbReference type="SUPFAM" id="SSF56112">
    <property type="entry name" value="Protein kinase-like (PK-like)"/>
    <property type="match status" value="3"/>
</dbReference>
<feature type="repeat" description="ANK" evidence="6">
    <location>
        <begin position="578"/>
        <end position="610"/>
    </location>
</feature>
<dbReference type="eggNOG" id="KOG0192">
    <property type="taxonomic scope" value="Eukaryota"/>
</dbReference>
<dbReference type="InterPro" id="IPR000719">
    <property type="entry name" value="Prot_kinase_dom"/>
</dbReference>
<dbReference type="OrthoDB" id="65514at2759"/>
<reference evidence="10 11" key="1">
    <citation type="submission" date="2012-04" db="EMBL/GenBank/DDBJ databases">
        <title>The Genome Sequence of Saprolegnia declina VS20.</title>
        <authorList>
            <consortium name="The Broad Institute Genome Sequencing Platform"/>
            <person name="Russ C."/>
            <person name="Nusbaum C."/>
            <person name="Tyler B."/>
            <person name="van West P."/>
            <person name="Dieguez-Uribeondo J."/>
            <person name="de Bruijn I."/>
            <person name="Tripathy S."/>
            <person name="Jiang R."/>
            <person name="Young S.K."/>
            <person name="Zeng Q."/>
            <person name="Gargeya S."/>
            <person name="Fitzgerald M."/>
            <person name="Haas B."/>
            <person name="Abouelleil A."/>
            <person name="Alvarado L."/>
            <person name="Arachchi H.M."/>
            <person name="Berlin A."/>
            <person name="Chapman S.B."/>
            <person name="Goldberg J."/>
            <person name="Griggs A."/>
            <person name="Gujja S."/>
            <person name="Hansen M."/>
            <person name="Howarth C."/>
            <person name="Imamovic A."/>
            <person name="Larimer J."/>
            <person name="McCowen C."/>
            <person name="Montmayeur A."/>
            <person name="Murphy C."/>
            <person name="Neiman D."/>
            <person name="Pearson M."/>
            <person name="Priest M."/>
            <person name="Roberts A."/>
            <person name="Saif S."/>
            <person name="Shea T."/>
            <person name="Sisk P."/>
            <person name="Sykes S."/>
            <person name="Wortman J."/>
            <person name="Nusbaum C."/>
            <person name="Birren B."/>
        </authorList>
    </citation>
    <scope>NUCLEOTIDE SEQUENCE [LARGE SCALE GENOMIC DNA]</scope>
    <source>
        <strain evidence="10 11">VS20</strain>
    </source>
</reference>
<dbReference type="PROSITE" id="PS50297">
    <property type="entry name" value="ANK_REP_REGION"/>
    <property type="match status" value="12"/>
</dbReference>
<dbReference type="InterPro" id="IPR017441">
    <property type="entry name" value="Protein_kinase_ATP_BS"/>
</dbReference>
<feature type="repeat" description="ANK" evidence="6">
    <location>
        <begin position="809"/>
        <end position="841"/>
    </location>
</feature>
<dbReference type="InterPro" id="IPR008271">
    <property type="entry name" value="Ser/Thr_kinase_AS"/>
</dbReference>
<dbReference type="STRING" id="1156394.T0QEB9"/>
<dbReference type="SUPFAM" id="SSF48403">
    <property type="entry name" value="Ankyrin repeat"/>
    <property type="match status" value="3"/>
</dbReference>
<dbReference type="Gene3D" id="3.30.200.20">
    <property type="entry name" value="Phosphorylase Kinase, domain 1"/>
    <property type="match status" value="1"/>
</dbReference>
<dbReference type="SMART" id="SM00248">
    <property type="entry name" value="ANK"/>
    <property type="match status" value="24"/>
</dbReference>
<protein>
    <submittedName>
        <fullName evidence="10">TKL protein kinase</fullName>
    </submittedName>
</protein>
<dbReference type="InterPro" id="IPR011009">
    <property type="entry name" value="Kinase-like_dom_sf"/>
</dbReference>
<organism evidence="10 11">
    <name type="scientific">Saprolegnia diclina (strain VS20)</name>
    <dbReference type="NCBI Taxonomy" id="1156394"/>
    <lineage>
        <taxon>Eukaryota</taxon>
        <taxon>Sar</taxon>
        <taxon>Stramenopiles</taxon>
        <taxon>Oomycota</taxon>
        <taxon>Saprolegniomycetes</taxon>
        <taxon>Saprolegniales</taxon>
        <taxon>Saprolegniaceae</taxon>
        <taxon>Saprolegnia</taxon>
    </lineage>
</organism>
<evidence type="ECO:0000313" key="10">
    <source>
        <dbReference type="EMBL" id="EQC31905.1"/>
    </source>
</evidence>
<evidence type="ECO:0000256" key="6">
    <source>
        <dbReference type="PROSITE-ProRule" id="PRU00023"/>
    </source>
</evidence>
<feature type="repeat" description="ANK" evidence="6">
    <location>
        <begin position="1269"/>
        <end position="1302"/>
    </location>
</feature>
<dbReference type="Pfam" id="PF13637">
    <property type="entry name" value="Ank_4"/>
    <property type="match status" value="1"/>
</dbReference>
<dbReference type="PROSITE" id="PS00107">
    <property type="entry name" value="PROTEIN_KINASE_ATP"/>
    <property type="match status" value="2"/>
</dbReference>
<dbReference type="Gene3D" id="1.25.40.20">
    <property type="entry name" value="Ankyrin repeat-containing domain"/>
    <property type="match status" value="7"/>
</dbReference>
<dbReference type="PROSITE" id="PS50011">
    <property type="entry name" value="PROTEIN_KINASE_DOM"/>
    <property type="match status" value="3"/>
</dbReference>
<dbReference type="InterPro" id="IPR002110">
    <property type="entry name" value="Ankyrin_rpt"/>
</dbReference>
<dbReference type="Proteomes" id="UP000030762">
    <property type="component" value="Unassembled WGS sequence"/>
</dbReference>
<feature type="domain" description="Protein kinase" evidence="9">
    <location>
        <begin position="1575"/>
        <end position="1839"/>
    </location>
</feature>
<feature type="repeat" description="ANK" evidence="6">
    <location>
        <begin position="743"/>
        <end position="775"/>
    </location>
</feature>
<dbReference type="Pfam" id="PF07714">
    <property type="entry name" value="PK_Tyr_Ser-Thr"/>
    <property type="match status" value="2"/>
</dbReference>
<dbReference type="RefSeq" id="XP_008614633.1">
    <property type="nucleotide sequence ID" value="XM_008616411.1"/>
</dbReference>
<dbReference type="PRINTS" id="PR01415">
    <property type="entry name" value="ANKYRIN"/>
</dbReference>
<dbReference type="PANTHER" id="PTHR24173:SF74">
    <property type="entry name" value="ANKYRIN REPEAT DOMAIN-CONTAINING PROTEIN 16"/>
    <property type="match status" value="1"/>
</dbReference>
<keyword evidence="4 7" id="KW-0067">ATP-binding</keyword>
<keyword evidence="2" id="KW-0677">Repeat</keyword>
<dbReference type="OMA" id="WAGTHEE"/>
<feature type="repeat" description="ANK" evidence="6">
    <location>
        <begin position="64"/>
        <end position="96"/>
    </location>
</feature>
<feature type="binding site" evidence="7">
    <location>
        <position position="442"/>
    </location>
    <ligand>
        <name>ATP</name>
        <dbReference type="ChEBI" id="CHEBI:30616"/>
    </ligand>
</feature>
<feature type="repeat" description="ANK" evidence="6">
    <location>
        <begin position="130"/>
        <end position="162"/>
    </location>
</feature>
<accession>T0QEB9</accession>
<dbReference type="GeneID" id="19951150"/>
<dbReference type="GO" id="GO:0004674">
    <property type="term" value="F:protein serine/threonine kinase activity"/>
    <property type="evidence" value="ECO:0007669"/>
    <property type="project" value="UniProtKB-KW"/>
</dbReference>
<dbReference type="EMBL" id="JH767166">
    <property type="protein sequence ID" value="EQC31905.1"/>
    <property type="molecule type" value="Genomic_DNA"/>
</dbReference>
<dbReference type="PANTHER" id="PTHR24173">
    <property type="entry name" value="ANKYRIN REPEAT CONTAINING"/>
    <property type="match status" value="1"/>
</dbReference>
<keyword evidence="11" id="KW-1185">Reference proteome</keyword>
<keyword evidence="1" id="KW-0723">Serine/threonine-protein kinase</keyword>
<dbReference type="Gene3D" id="1.10.510.10">
    <property type="entry name" value="Transferase(Phosphotransferase) domain 1"/>
    <property type="match status" value="3"/>
</dbReference>
<feature type="repeat" description="ANK" evidence="6">
    <location>
        <begin position="678"/>
        <end position="710"/>
    </location>
</feature>
<evidence type="ECO:0000256" key="1">
    <source>
        <dbReference type="ARBA" id="ARBA00022527"/>
    </source>
</evidence>
<gene>
    <name evidence="10" type="ORF">SDRG_10423</name>
</gene>
<sequence>MDLIDAVTCGNAAAVAELLQDGADPNYRDKFGEHALFLAALEGHVDVVSLLLNAGASVDMTTSGGATALMASPGVGSVELVQLLLARGANVNHSTMHGTALTASVERDRDDLVDVLLAAGARVNIQYTPYEVSPILVAAHKGSVAIAQRLLQSGANLLSVDKDGHGVVSYAAMGGHTDMIRFLVQKGANPSATSIARGTPLISACGWGQLAAVVALLQAGATVNQSDAEPCLHVAASNGHSAIVALLLKAGADHGGTALYAAARSGHSDIVRQLAYAKAQLDKPARDGSTPVIVARCNQHASVLEVLHDVRTKKMELLHAVRHGHLAAVRALLAEGLSVNETDEHGNTLVHLALLGRHEALLAELLTDPAVDTSGVNKFGESPKAIVTKMDVPSLIEQLHNIQSKPPMQVPAVSTVHLRELGRGSYGIVVKGSLQGQDVAIKELWNSHVGAASLQAEMQILIDNPSPYLVRLVATADAASDAPQLFFEYMDGGNLTSYLEKITADDTAGLRVIEKLAVPLCIEAAVAPDVPTIPSRVGRSQRPLSHDEELHVAVETGNADDVRALLASGVHPDSTSITGETPLKKAVGLRDSHLVDMLLTYHANVNHANAMGMTALHDAATRSASDILLMLLRGPNVSVDARTIKQQTPLHVAVAAGQLANVVALADAGADCEATDANSYRPLHYAALKGHPGIAAFLLQREASTSARNKHGDTVLHVAILNEHSDVATLLVEAGADVHAVSNEQSPLHVACERGVAAVVPALLARGANVNAHYRGSSPLFLAMIHNHADVVNMLLASPDLDLNERSQDGLTALHVATIGDKLAIAKTLLHAGADVDAKATAWGLCAMDFAIKKKSRAMVDVLQPAYHHKRALLQAMHQQNEPHFAALLEAPYSCNVNDEIGCSLVHLAVLANNEVMLDLLLSTPRVLFDTTNHEHKTPLAIAIERGCASMAQKLFDRVHAAAVEIASSECDVTSHELGRGGFGVVFLGSYRGAKVAVKTVTNINHLQSLHAEVDGLLACPSPYLVRLVAIADRHSETPALLLEYMEGGSLRSHLEKKQLGRRTSEHVTALHAAWVVANALNDLHAKKIVHRDIKSDNVLLSSSDEVKLGDLGLARCEATVMTDAPGTRFWMAPEVLCANGTKYGLPADIYAFGVLLTELNTCQLPYFDQDVQDPIAFVNSVVNGSLRPSLTPDCEPWLRELADMCLRGDPADRPTAHDIVQRLRNEMATLPPPDTSVEYAYLRAAAKDDVDAVSELLTSGVPLDWTLPGGASLLLAATTARATGTVKLLLDHGANVNDVSGGRTPLHEAVAIFSEHLQHILIDAGADVEARDKEGNTPLAVASSKMPVEACIKRLVATGATVGTLPEDDTRDIQLMPDTAVHGDPLRVLTLSASRQENAACPEIFCGLCAHWHPVDEVCGACGHDASAIDRAVSVVRRLMRLHYRGNAVDWNKKCSTCRQMSLTIFDERCPECGHQQEAETEIKLLKIVHARLKKALKATRVAYDEPAIPRSVRRWLARMSDPPADRRPPTAPSMAKAKQKRSGEADTSQASAGVNLCGIELLPPPTSVRQFEDTVAPRAAASSKGQSALARRLFTSTRAPVLTISADHLPEPGATGTVDGRVVVHRHVGDDDPLDAIRRCTSPFIEPIVAAALPTSVFVEVTKALRLQQVLQAPHAREDMQHAGALKLHMIYAVANALVDLHDVGLVHGHLSSHNVIFSPRNFIQICVPGTSATDDALLAWTAPEVLAGDAPPSSASDIYAFGILLTEFDTFAEPFADYDFDDEVALAVAVVDGDLRPTLRDDCQVWYRNLVGLCLDTDPLNRPTAADLVELFQHFIDDTMVLT</sequence>
<evidence type="ECO:0000256" key="7">
    <source>
        <dbReference type="PROSITE-ProRule" id="PRU10141"/>
    </source>
</evidence>
<evidence type="ECO:0000256" key="3">
    <source>
        <dbReference type="ARBA" id="ARBA00022741"/>
    </source>
</evidence>
<dbReference type="InterPro" id="IPR001245">
    <property type="entry name" value="Ser-Thr/Tyr_kinase_cat_dom"/>
</dbReference>
<evidence type="ECO:0000313" key="11">
    <source>
        <dbReference type="Proteomes" id="UP000030762"/>
    </source>
</evidence>
<keyword evidence="5 6" id="KW-0040">ANK repeat</keyword>
<dbReference type="eggNOG" id="KOG4177">
    <property type="taxonomic scope" value="Eukaryota"/>
</dbReference>
<dbReference type="InterPro" id="IPR036770">
    <property type="entry name" value="Ankyrin_rpt-contain_sf"/>
</dbReference>
<feature type="repeat" description="ANK" evidence="6">
    <location>
        <begin position="254"/>
        <end position="286"/>
    </location>
</feature>
<dbReference type="PROSITE" id="PS50088">
    <property type="entry name" value="ANK_REPEAT"/>
    <property type="match status" value="14"/>
</dbReference>
<feature type="repeat" description="ANK" evidence="6">
    <location>
        <begin position="1302"/>
        <end position="1334"/>
    </location>
</feature>
<keyword evidence="10" id="KW-0808">Transferase</keyword>
<keyword evidence="10" id="KW-0418">Kinase</keyword>
<dbReference type="SMART" id="SM00220">
    <property type="entry name" value="S_TKc"/>
    <property type="match status" value="1"/>
</dbReference>
<dbReference type="VEuPathDB" id="FungiDB:SDRG_10423"/>
<evidence type="ECO:0000256" key="2">
    <source>
        <dbReference type="ARBA" id="ARBA00022737"/>
    </source>
</evidence>
<dbReference type="InParanoid" id="T0QEB9"/>
<feature type="repeat" description="ANK" evidence="6">
    <location>
        <begin position="645"/>
        <end position="677"/>
    </location>
</feature>
<feature type="region of interest" description="Disordered" evidence="8">
    <location>
        <begin position="1522"/>
        <end position="1551"/>
    </location>
</feature>
<feature type="repeat" description="ANK" evidence="6">
    <location>
        <begin position="31"/>
        <end position="63"/>
    </location>
</feature>
<dbReference type="Pfam" id="PF00023">
    <property type="entry name" value="Ank"/>
    <property type="match status" value="1"/>
</dbReference>
<dbReference type="PROSITE" id="PS00108">
    <property type="entry name" value="PROTEIN_KINASE_ST"/>
    <property type="match status" value="1"/>
</dbReference>
<name>T0QEB9_SAPDV</name>
<feature type="binding site" evidence="7">
    <location>
        <position position="999"/>
    </location>
    <ligand>
        <name>ATP</name>
        <dbReference type="ChEBI" id="CHEBI:30616"/>
    </ligand>
</feature>
<keyword evidence="3 7" id="KW-0547">Nucleotide-binding</keyword>
<feature type="domain" description="Protein kinase" evidence="9">
    <location>
        <begin position="972"/>
        <end position="1231"/>
    </location>
</feature>
<feature type="repeat" description="ANK" evidence="6">
    <location>
        <begin position="227"/>
        <end position="253"/>
    </location>
</feature>
<evidence type="ECO:0000256" key="5">
    <source>
        <dbReference type="ARBA" id="ARBA00023043"/>
    </source>
</evidence>
<evidence type="ECO:0000256" key="4">
    <source>
        <dbReference type="ARBA" id="ARBA00022840"/>
    </source>
</evidence>
<evidence type="ECO:0000256" key="8">
    <source>
        <dbReference type="SAM" id="MobiDB-lite"/>
    </source>
</evidence>
<proteinExistence type="predicted"/>
<feature type="repeat" description="ANK" evidence="6">
    <location>
        <begin position="163"/>
        <end position="195"/>
    </location>
</feature>
<dbReference type="Pfam" id="PF12796">
    <property type="entry name" value="Ank_2"/>
    <property type="match status" value="7"/>
</dbReference>
<dbReference type="GO" id="GO:0005524">
    <property type="term" value="F:ATP binding"/>
    <property type="evidence" value="ECO:0007669"/>
    <property type="project" value="UniProtKB-UniRule"/>
</dbReference>